<dbReference type="EMBL" id="FOGQ01000001">
    <property type="protein sequence ID" value="SER36980.1"/>
    <property type="molecule type" value="Genomic_DNA"/>
</dbReference>
<proteinExistence type="predicted"/>
<dbReference type="Proteomes" id="UP000198929">
    <property type="component" value="Unassembled WGS sequence"/>
</dbReference>
<dbReference type="STRING" id="1121357.SAMN05661109_00018"/>
<organism evidence="3 4">
    <name type="scientific">Corynebacterium cystitidis DSM 20524</name>
    <dbReference type="NCBI Taxonomy" id="1121357"/>
    <lineage>
        <taxon>Bacteria</taxon>
        <taxon>Bacillati</taxon>
        <taxon>Actinomycetota</taxon>
        <taxon>Actinomycetes</taxon>
        <taxon>Mycobacteriales</taxon>
        <taxon>Corynebacteriaceae</taxon>
        <taxon>Corynebacterium</taxon>
    </lineage>
</organism>
<evidence type="ECO:0008006" key="5">
    <source>
        <dbReference type="Google" id="ProtNLM"/>
    </source>
</evidence>
<feature type="compositionally biased region" description="Basic and acidic residues" evidence="1">
    <location>
        <begin position="77"/>
        <end position="111"/>
    </location>
</feature>
<feature type="compositionally biased region" description="Basic and acidic residues" evidence="1">
    <location>
        <begin position="1"/>
        <end position="12"/>
    </location>
</feature>
<dbReference type="InterPro" id="IPR021403">
    <property type="entry name" value="DUF3043"/>
</dbReference>
<name>A0A1H9NLZ7_9CORY</name>
<dbReference type="Pfam" id="PF11241">
    <property type="entry name" value="DUF3043"/>
    <property type="match status" value="1"/>
</dbReference>
<reference evidence="4" key="1">
    <citation type="submission" date="2016-10" db="EMBL/GenBank/DDBJ databases">
        <authorList>
            <person name="Varghese N."/>
            <person name="Submissions S."/>
        </authorList>
    </citation>
    <scope>NUCLEOTIDE SEQUENCE [LARGE SCALE GENOMIC DNA]</scope>
    <source>
        <strain evidence="4">DSM 20524</strain>
    </source>
</reference>
<keyword evidence="2" id="KW-0812">Transmembrane</keyword>
<feature type="transmembrane region" description="Helical" evidence="2">
    <location>
        <begin position="143"/>
        <end position="165"/>
    </location>
</feature>
<gene>
    <name evidence="3" type="ORF">SAMN05661109_00018</name>
</gene>
<dbReference type="RefSeq" id="WP_092254437.1">
    <property type="nucleotide sequence ID" value="NZ_CP047199.1"/>
</dbReference>
<feature type="transmembrane region" description="Helical" evidence="2">
    <location>
        <begin position="171"/>
        <end position="191"/>
    </location>
</feature>
<sequence>MKLPWQKKDDNKSGSTSSGLNDSTNPSPESTSPTNAQRPLPKGYTPPKGRPTPKRREQEIARGVVRDPNALSPAEAAQRHKELKKSMTKKEWREYKKKNREENREQNREIQRRMNEGDERFLLDRDKGDVRRYIRDWVDSRRFFTNWAMPFMIVLLIVMVLSSWFPALSVVVTGASMLLILGLFGEGLYIGKAANKAAREKFPNATDIGFGTGMYAYSRASQPRKWRTPKPQVEIGSTV</sequence>
<keyword evidence="4" id="KW-1185">Reference proteome</keyword>
<accession>A0A1H9NLZ7</accession>
<evidence type="ECO:0000313" key="3">
    <source>
        <dbReference type="EMBL" id="SER36980.1"/>
    </source>
</evidence>
<dbReference type="AlphaFoldDB" id="A0A1H9NLZ7"/>
<protein>
    <recommendedName>
        <fullName evidence="5">DUF3043 domain-containing protein</fullName>
    </recommendedName>
</protein>
<keyword evidence="2" id="KW-1133">Transmembrane helix</keyword>
<evidence type="ECO:0000313" key="4">
    <source>
        <dbReference type="Proteomes" id="UP000198929"/>
    </source>
</evidence>
<feature type="region of interest" description="Disordered" evidence="1">
    <location>
        <begin position="1"/>
        <end position="111"/>
    </location>
</feature>
<feature type="compositionally biased region" description="Low complexity" evidence="1">
    <location>
        <begin position="21"/>
        <end position="47"/>
    </location>
</feature>
<evidence type="ECO:0000256" key="2">
    <source>
        <dbReference type="SAM" id="Phobius"/>
    </source>
</evidence>
<evidence type="ECO:0000256" key="1">
    <source>
        <dbReference type="SAM" id="MobiDB-lite"/>
    </source>
</evidence>
<keyword evidence="2" id="KW-0472">Membrane</keyword>